<dbReference type="AlphaFoldDB" id="A0A401IEH3"/>
<evidence type="ECO:0000259" key="4">
    <source>
        <dbReference type="Pfam" id="PF07176"/>
    </source>
</evidence>
<organism evidence="5 6">
    <name type="scientific">Aphanothece sacrum FPU1</name>
    <dbReference type="NCBI Taxonomy" id="1920663"/>
    <lineage>
        <taxon>Bacteria</taxon>
        <taxon>Bacillati</taxon>
        <taxon>Cyanobacteriota</taxon>
        <taxon>Cyanophyceae</taxon>
        <taxon>Oscillatoriophycideae</taxon>
        <taxon>Chroococcales</taxon>
        <taxon>Aphanothecaceae</taxon>
        <taxon>Aphanothece</taxon>
    </lineage>
</organism>
<dbReference type="Pfam" id="PF03403">
    <property type="entry name" value="PAF-AH_p_II"/>
    <property type="match status" value="1"/>
</dbReference>
<keyword evidence="1" id="KW-0378">Hydrolase</keyword>
<dbReference type="Pfam" id="PF07176">
    <property type="entry name" value="DUF1400"/>
    <property type="match status" value="1"/>
</dbReference>
<evidence type="ECO:0000256" key="3">
    <source>
        <dbReference type="ARBA" id="ARBA00023098"/>
    </source>
</evidence>
<dbReference type="GO" id="GO:0003847">
    <property type="term" value="F:1-alkyl-2-acetylglycerophosphocholine esterase activity"/>
    <property type="evidence" value="ECO:0007669"/>
    <property type="project" value="TreeGrafter"/>
</dbReference>
<feature type="domain" description="DUF1400" evidence="4">
    <location>
        <begin position="35"/>
        <end position="161"/>
    </location>
</feature>
<gene>
    <name evidence="5" type="ORF">AsFPU1_1024</name>
</gene>
<dbReference type="SUPFAM" id="SSF53474">
    <property type="entry name" value="alpha/beta-Hydrolases"/>
    <property type="match status" value="1"/>
</dbReference>
<evidence type="ECO:0000313" key="5">
    <source>
        <dbReference type="EMBL" id="GBF79626.1"/>
    </source>
</evidence>
<evidence type="ECO:0000256" key="1">
    <source>
        <dbReference type="ARBA" id="ARBA00022801"/>
    </source>
</evidence>
<evidence type="ECO:0000313" key="6">
    <source>
        <dbReference type="Proteomes" id="UP000287247"/>
    </source>
</evidence>
<dbReference type="PANTHER" id="PTHR10272">
    <property type="entry name" value="PLATELET-ACTIVATING FACTOR ACETYLHYDROLASE"/>
    <property type="match status" value="1"/>
</dbReference>
<keyword evidence="6" id="KW-1185">Reference proteome</keyword>
<keyword evidence="3" id="KW-0443">Lipid metabolism</keyword>
<dbReference type="RefSeq" id="WP_124978372.1">
    <property type="nucleotide sequence ID" value="NZ_BDQK01000003.1"/>
</dbReference>
<comment type="caution">
    <text evidence="5">The sequence shown here is derived from an EMBL/GenBank/DDBJ whole genome shotgun (WGS) entry which is preliminary data.</text>
</comment>
<dbReference type="Proteomes" id="UP000287247">
    <property type="component" value="Unassembled WGS sequence"/>
</dbReference>
<reference evidence="6" key="1">
    <citation type="submission" date="2017-05" db="EMBL/GenBank/DDBJ databases">
        <title>Physiological properties and genetic analysis related to exopolysaccharide production of fresh-water unicellular cyanobacterium Aphanothece sacrum, Suizenji Nori, that has been cultured as a food source in Japan.</title>
        <authorList>
            <person name="Kanesaki Y."/>
            <person name="Yoshikawa S."/>
            <person name="Ohki K."/>
        </authorList>
    </citation>
    <scope>NUCLEOTIDE SEQUENCE [LARGE SCALE GENOMIC DNA]</scope>
    <source>
        <strain evidence="6">FPU1</strain>
    </source>
</reference>
<dbReference type="InterPro" id="IPR010802">
    <property type="entry name" value="DUF1400"/>
</dbReference>
<dbReference type="Gene3D" id="3.40.50.1820">
    <property type="entry name" value="alpha/beta hydrolase"/>
    <property type="match status" value="1"/>
</dbReference>
<dbReference type="InterPro" id="IPR029058">
    <property type="entry name" value="AB_hydrolase_fold"/>
</dbReference>
<proteinExistence type="predicted"/>
<evidence type="ECO:0000256" key="2">
    <source>
        <dbReference type="ARBA" id="ARBA00022963"/>
    </source>
</evidence>
<dbReference type="EMBL" id="BDQK01000003">
    <property type="protein sequence ID" value="GBF79626.1"/>
    <property type="molecule type" value="Genomic_DNA"/>
</dbReference>
<protein>
    <recommendedName>
        <fullName evidence="4">DUF1400 domain-containing protein</fullName>
    </recommendedName>
</protein>
<dbReference type="PANTHER" id="PTHR10272:SF13">
    <property type="entry name" value="POLY(ETHYLENE TEREPHTHALATE) HYDROLASE"/>
    <property type="match status" value="1"/>
</dbReference>
<dbReference type="GO" id="GO:0016042">
    <property type="term" value="P:lipid catabolic process"/>
    <property type="evidence" value="ECO:0007669"/>
    <property type="project" value="UniProtKB-KW"/>
</dbReference>
<sequence>MLSHKLLPKRLLSKTFKQLTLGTLAAILTALPLQAGQRLHFIFGPINISLGIDSLDTFAREGVVTRELADYMRLAGVDDEQKALFREALNTRADINAVQMSRFLNTPTGEAILERVGYLISIRGGRNGKFALRGAMIKAALDQKEGLTLLNVLNNLPVNMQFNLKDILQTADYVDLLGRGTDSVIEEMRELSAQQAKKETPVNFSTLPDIRQPGPYGVAPERVLTLKDEKRQRTFNVLLFQPQKFPEGKIPVVIISHGLASRPQDFSDRAKQLASYGYLVALPQHPGSDFQQVQNMLAGLSRELYNVNEFIDRPLDISYVIDELEVRNNREFGGRLELKNVGVMGHSFGGYGALAVAGAPIDFKKLEEVCGRRIWGPNLSLLLQCRALELPRKEYNFRDERVTSALVINPVTSAIFGSQGLNQVKIPVMIGAGSSDPATPAVIEQLQAFVWVNTADKYLVLVKGQAHVNFSQLDASIKALIDSFPDLTLPKQQILDEYANSILVGFAEVYVSKNEAYRPFLTSAYGQYISQEPNTLYLVGADADVPLSDVFNRLRPGSTPAISSPRVLNKN</sequence>
<accession>A0A401IEH3</accession>
<name>A0A401IEH3_APHSA</name>
<dbReference type="OrthoDB" id="422423at2"/>
<keyword evidence="2" id="KW-0442">Lipid degradation</keyword>